<name>A0ABU7DE25_9TELE</name>
<dbReference type="Proteomes" id="UP001352852">
    <property type="component" value="Unassembled WGS sequence"/>
</dbReference>
<evidence type="ECO:0008006" key="3">
    <source>
        <dbReference type="Google" id="ProtNLM"/>
    </source>
</evidence>
<sequence length="100" mass="10739">MPLIAMQLAVVSSSLPCVGLQKIRCQHAAGSRHSSSSCSSLLNLLSLYTVLHIPFSAQPSEDEFEGVTGRCCSTAAVHQAAIRRSIKGLHHLRDIASRLD</sequence>
<accession>A0ABU7DE25</accession>
<evidence type="ECO:0000313" key="2">
    <source>
        <dbReference type="Proteomes" id="UP001352852"/>
    </source>
</evidence>
<keyword evidence="2" id="KW-1185">Reference proteome</keyword>
<dbReference type="EMBL" id="JAHUTJ010019275">
    <property type="protein sequence ID" value="MED6271933.1"/>
    <property type="molecule type" value="Genomic_DNA"/>
</dbReference>
<proteinExistence type="predicted"/>
<gene>
    <name evidence="1" type="ORF">CHARACLAT_025207</name>
</gene>
<reference evidence="1 2" key="1">
    <citation type="submission" date="2021-06" db="EMBL/GenBank/DDBJ databases">
        <authorList>
            <person name="Palmer J.M."/>
        </authorList>
    </citation>
    <scope>NUCLEOTIDE SEQUENCE [LARGE SCALE GENOMIC DNA]</scope>
    <source>
        <strain evidence="1 2">CL_MEX2019</strain>
        <tissue evidence="1">Muscle</tissue>
    </source>
</reference>
<comment type="caution">
    <text evidence="1">The sequence shown here is derived from an EMBL/GenBank/DDBJ whole genome shotgun (WGS) entry which is preliminary data.</text>
</comment>
<organism evidence="1 2">
    <name type="scientific">Characodon lateralis</name>
    <dbReference type="NCBI Taxonomy" id="208331"/>
    <lineage>
        <taxon>Eukaryota</taxon>
        <taxon>Metazoa</taxon>
        <taxon>Chordata</taxon>
        <taxon>Craniata</taxon>
        <taxon>Vertebrata</taxon>
        <taxon>Euteleostomi</taxon>
        <taxon>Actinopterygii</taxon>
        <taxon>Neopterygii</taxon>
        <taxon>Teleostei</taxon>
        <taxon>Neoteleostei</taxon>
        <taxon>Acanthomorphata</taxon>
        <taxon>Ovalentaria</taxon>
        <taxon>Atherinomorphae</taxon>
        <taxon>Cyprinodontiformes</taxon>
        <taxon>Goodeidae</taxon>
        <taxon>Characodon</taxon>
    </lineage>
</organism>
<evidence type="ECO:0000313" key="1">
    <source>
        <dbReference type="EMBL" id="MED6271933.1"/>
    </source>
</evidence>
<protein>
    <recommendedName>
        <fullName evidence="3">Secreted protein</fullName>
    </recommendedName>
</protein>